<dbReference type="PANTHER" id="PTHR24148:SF73">
    <property type="entry name" value="HET DOMAIN PROTEIN (AFU_ORTHOLOGUE AFUA_8G01020)"/>
    <property type="match status" value="1"/>
</dbReference>
<sequence length="197" mass="22498">MENQQLNNGDDAFIALSYSWAMANGDDSKSRSVVVDGRRLLVTQNLFEAMLQVRQSYGAVRLWVDAICISQEDIEERNEQVSRMSSIYASAAEVIAWLGAEEDLQAFRILDCLGSNSCDLKTSTIHTFKASDGKVIGLCEFRHEKETSRNDLDPDAFPLRSYALELATCVNGVLNRRYFNRRWVVQELFYARHLRFL</sequence>
<dbReference type="InterPro" id="IPR010730">
    <property type="entry name" value="HET"/>
</dbReference>
<dbReference type="Pfam" id="PF06985">
    <property type="entry name" value="HET"/>
    <property type="match status" value="1"/>
</dbReference>
<dbReference type="GeneID" id="54557956"/>
<dbReference type="InterPro" id="IPR052895">
    <property type="entry name" value="HetReg/Transcr_Mod"/>
</dbReference>
<dbReference type="AlphaFoldDB" id="A0A6A6CXC0"/>
<dbReference type="PANTHER" id="PTHR24148">
    <property type="entry name" value="ANKYRIN REPEAT DOMAIN-CONTAINING PROTEIN 39 HOMOLOG-RELATED"/>
    <property type="match status" value="1"/>
</dbReference>
<reference evidence="2" key="1">
    <citation type="journal article" date="2020" name="Stud. Mycol.">
        <title>101 Dothideomycetes genomes: a test case for predicting lifestyles and emergence of pathogens.</title>
        <authorList>
            <person name="Haridas S."/>
            <person name="Albert R."/>
            <person name="Binder M."/>
            <person name="Bloem J."/>
            <person name="Labutti K."/>
            <person name="Salamov A."/>
            <person name="Andreopoulos B."/>
            <person name="Baker S."/>
            <person name="Barry K."/>
            <person name="Bills G."/>
            <person name="Bluhm B."/>
            <person name="Cannon C."/>
            <person name="Castanera R."/>
            <person name="Culley D."/>
            <person name="Daum C."/>
            <person name="Ezra D."/>
            <person name="Gonzalez J."/>
            <person name="Henrissat B."/>
            <person name="Kuo A."/>
            <person name="Liang C."/>
            <person name="Lipzen A."/>
            <person name="Lutzoni F."/>
            <person name="Magnuson J."/>
            <person name="Mondo S."/>
            <person name="Nolan M."/>
            <person name="Ohm R."/>
            <person name="Pangilinan J."/>
            <person name="Park H.-J."/>
            <person name="Ramirez L."/>
            <person name="Alfaro M."/>
            <person name="Sun H."/>
            <person name="Tritt A."/>
            <person name="Yoshinaga Y."/>
            <person name="Zwiers L.-H."/>
            <person name="Turgeon B."/>
            <person name="Goodwin S."/>
            <person name="Spatafora J."/>
            <person name="Crous P."/>
            <person name="Grigoriev I."/>
        </authorList>
    </citation>
    <scope>NUCLEOTIDE SEQUENCE</scope>
    <source>
        <strain evidence="2">ATCC 36951</strain>
    </source>
</reference>
<evidence type="ECO:0000313" key="3">
    <source>
        <dbReference type="Proteomes" id="UP000799537"/>
    </source>
</evidence>
<evidence type="ECO:0000259" key="1">
    <source>
        <dbReference type="Pfam" id="PF06985"/>
    </source>
</evidence>
<protein>
    <recommendedName>
        <fullName evidence="1">Heterokaryon incompatibility domain-containing protein</fullName>
    </recommendedName>
</protein>
<keyword evidence="3" id="KW-1185">Reference proteome</keyword>
<organism evidence="2 3">
    <name type="scientific">Zasmidium cellare ATCC 36951</name>
    <dbReference type="NCBI Taxonomy" id="1080233"/>
    <lineage>
        <taxon>Eukaryota</taxon>
        <taxon>Fungi</taxon>
        <taxon>Dikarya</taxon>
        <taxon>Ascomycota</taxon>
        <taxon>Pezizomycotina</taxon>
        <taxon>Dothideomycetes</taxon>
        <taxon>Dothideomycetidae</taxon>
        <taxon>Mycosphaerellales</taxon>
        <taxon>Mycosphaerellaceae</taxon>
        <taxon>Zasmidium</taxon>
    </lineage>
</organism>
<feature type="domain" description="Heterokaryon incompatibility" evidence="1">
    <location>
        <begin position="13"/>
        <end position="187"/>
    </location>
</feature>
<proteinExistence type="predicted"/>
<dbReference type="RefSeq" id="XP_033671787.1">
    <property type="nucleotide sequence ID" value="XM_033804684.1"/>
</dbReference>
<dbReference type="EMBL" id="ML993584">
    <property type="protein sequence ID" value="KAF2170898.1"/>
    <property type="molecule type" value="Genomic_DNA"/>
</dbReference>
<gene>
    <name evidence="2" type="ORF">M409DRAFT_18871</name>
</gene>
<dbReference type="Proteomes" id="UP000799537">
    <property type="component" value="Unassembled WGS sequence"/>
</dbReference>
<name>A0A6A6CXC0_ZASCE</name>
<evidence type="ECO:0000313" key="2">
    <source>
        <dbReference type="EMBL" id="KAF2170898.1"/>
    </source>
</evidence>
<accession>A0A6A6CXC0</accession>
<dbReference type="OrthoDB" id="3921930at2759"/>